<name>A0A7X2RPH1_9PSED</name>
<sequence>MLTKFWNPGTSLIFRSYKMTFPIIPQNLSISAMRSSGYRDTAHALAELIDNSVQSGQDSGKMTEVELICIDEAPIGGRRRLSRLAVFDNATGMDPALLRKALQFGNGTRLDPKNQKGIGKFGMGLPNSSISQCKRVDVWSWQKGIVHHVYLDVSEIQLGHMTEVPVPVVSAIPAEWLSLIAGEVESQGTLVVWSELDRVTWKQSTTLLRHTEFIAGRVYRHFINRKSVRIRFAAYELKASQYLSIFESYVRPNDPLYLMSGTNSPTPFDQNPAFVPFGEPQVITVGHNGEDHPVTIRASICKPEARREGGTKPIGQHALKNQGISVVRSGRELEMNHSFLNSYDSRERWWGIEVEFSPGLDDVFGVSNNKQAATGFLRLSFEEDADAESLTIPEYKEVLELDRDSRLPMYYISREIEKLLGIMRSQVAKMREGDRVQGQKERPENKAEQAATNSVTRRRDRVGDTGRSDKQEELPEDDRTKAITTDIIQDGVDDRVAHDIAVDYVTKKIKFRFKHADVSGQMFFDVSTAGGLILVTLNTRHPVHARLFDALRGDDNHELQYAKNVLSLIAAWARMEDETPSEKMRLAIEETRLQWGRMAMDFFEVED</sequence>
<comment type="caution">
    <text evidence="2">The sequence shown here is derived from an EMBL/GenBank/DDBJ whole genome shotgun (WGS) entry which is preliminary data.</text>
</comment>
<protein>
    <submittedName>
        <fullName evidence="2">ATP-binding protein</fullName>
    </submittedName>
</protein>
<evidence type="ECO:0000313" key="2">
    <source>
        <dbReference type="EMBL" id="MTD17530.1"/>
    </source>
</evidence>
<dbReference type="Gene3D" id="3.30.565.10">
    <property type="entry name" value="Histidine kinase-like ATPase, C-terminal domain"/>
    <property type="match status" value="1"/>
</dbReference>
<evidence type="ECO:0000313" key="3">
    <source>
        <dbReference type="Proteomes" id="UP000431485"/>
    </source>
</evidence>
<feature type="compositionally biased region" description="Basic and acidic residues" evidence="1">
    <location>
        <begin position="461"/>
        <end position="480"/>
    </location>
</feature>
<dbReference type="InterPro" id="IPR036890">
    <property type="entry name" value="HATPase_C_sf"/>
</dbReference>
<dbReference type="AlphaFoldDB" id="A0A7X2RPH1"/>
<feature type="compositionally biased region" description="Basic and acidic residues" evidence="1">
    <location>
        <begin position="431"/>
        <end position="447"/>
    </location>
</feature>
<dbReference type="SUPFAM" id="SSF55874">
    <property type="entry name" value="ATPase domain of HSP90 chaperone/DNA topoisomerase II/histidine kinase"/>
    <property type="match status" value="1"/>
</dbReference>
<dbReference type="Pfam" id="PF13589">
    <property type="entry name" value="HATPase_c_3"/>
    <property type="match status" value="1"/>
</dbReference>
<accession>A0A7X2RPH1</accession>
<dbReference type="GO" id="GO:0005524">
    <property type="term" value="F:ATP binding"/>
    <property type="evidence" value="ECO:0007669"/>
    <property type="project" value="UniProtKB-KW"/>
</dbReference>
<dbReference type="Proteomes" id="UP000431485">
    <property type="component" value="Unassembled WGS sequence"/>
</dbReference>
<dbReference type="EMBL" id="WLYI01000001">
    <property type="protein sequence ID" value="MTD17530.1"/>
    <property type="molecule type" value="Genomic_DNA"/>
</dbReference>
<keyword evidence="2" id="KW-0547">Nucleotide-binding</keyword>
<reference evidence="2 3" key="1">
    <citation type="submission" date="2019-11" db="EMBL/GenBank/DDBJ databases">
        <title>Pseudmonas karstica sp. nov. and Pseudomonas spelaei sp. nov. from caves.</title>
        <authorList>
            <person name="Zeman M."/>
        </authorList>
    </citation>
    <scope>NUCLEOTIDE SEQUENCE [LARGE SCALE GENOMIC DNA]</scope>
    <source>
        <strain evidence="2 3">CCM 7891</strain>
    </source>
</reference>
<gene>
    <name evidence="2" type="ORF">GIR22_00015</name>
</gene>
<keyword evidence="3" id="KW-1185">Reference proteome</keyword>
<proteinExistence type="predicted"/>
<dbReference type="OrthoDB" id="9813438at2"/>
<feature type="region of interest" description="Disordered" evidence="1">
    <location>
        <begin position="431"/>
        <end position="480"/>
    </location>
</feature>
<organism evidence="2 3">
    <name type="scientific">Pseudomonas karstica</name>
    <dbReference type="NCBI Taxonomy" id="1055468"/>
    <lineage>
        <taxon>Bacteria</taxon>
        <taxon>Pseudomonadati</taxon>
        <taxon>Pseudomonadota</taxon>
        <taxon>Gammaproteobacteria</taxon>
        <taxon>Pseudomonadales</taxon>
        <taxon>Pseudomonadaceae</taxon>
        <taxon>Pseudomonas</taxon>
    </lineage>
</organism>
<evidence type="ECO:0000256" key="1">
    <source>
        <dbReference type="SAM" id="MobiDB-lite"/>
    </source>
</evidence>
<keyword evidence="2" id="KW-0067">ATP-binding</keyword>